<protein>
    <submittedName>
        <fullName evidence="1">DUF393 domain-containing protein</fullName>
    </submittedName>
</protein>
<dbReference type="EMBL" id="JAGVRK010000001">
    <property type="protein sequence ID" value="MBS2969223.1"/>
    <property type="molecule type" value="Genomic_DNA"/>
</dbReference>
<proteinExistence type="predicted"/>
<comment type="caution">
    <text evidence="1">The sequence shown here is derived from an EMBL/GenBank/DDBJ whole genome shotgun (WGS) entry which is preliminary data.</text>
</comment>
<organism evidence="1 2">
    <name type="scientific">Metabacillus flavus</name>
    <dbReference type="NCBI Taxonomy" id="2823519"/>
    <lineage>
        <taxon>Bacteria</taxon>
        <taxon>Bacillati</taxon>
        <taxon>Bacillota</taxon>
        <taxon>Bacilli</taxon>
        <taxon>Bacillales</taxon>
        <taxon>Bacillaceae</taxon>
        <taxon>Metabacillus</taxon>
    </lineage>
</organism>
<accession>A0ABS5LEP5</accession>
<dbReference type="InterPro" id="IPR007263">
    <property type="entry name" value="DCC1-like"/>
</dbReference>
<evidence type="ECO:0000313" key="1">
    <source>
        <dbReference type="EMBL" id="MBS2969223.1"/>
    </source>
</evidence>
<gene>
    <name evidence="1" type="ORF">J9317_10655</name>
</gene>
<dbReference type="Proteomes" id="UP000682403">
    <property type="component" value="Unassembled WGS sequence"/>
</dbReference>
<reference evidence="1 2" key="1">
    <citation type="submission" date="2021-04" db="EMBL/GenBank/DDBJ databases">
        <title>Metabacillus sp. strain KIGAM252 whole genome sequence.</title>
        <authorList>
            <person name="Seo M.-J."/>
            <person name="Cho E.-S."/>
            <person name="Hwang C.Y."/>
            <person name="Yoon D.J."/>
        </authorList>
    </citation>
    <scope>NUCLEOTIDE SEQUENCE [LARGE SCALE GENOMIC DNA]</scope>
    <source>
        <strain evidence="1 2">KIGAM252</strain>
    </source>
</reference>
<evidence type="ECO:0000313" key="2">
    <source>
        <dbReference type="Proteomes" id="UP000682403"/>
    </source>
</evidence>
<sequence length="121" mass="14278">MKHVVFYDAQCPLCFHLKKSLSSLDWRCRIKWSSIQTIEETPFAFLRDLPLLEKIHMITKDEEVLAGAHALRKIFLSMPLTKPLGIIMYVPFVIKAAEMFYSKVSTSRFKWFGRYSQPRYD</sequence>
<name>A0ABS5LEP5_9BACI</name>
<dbReference type="RefSeq" id="WP_211558425.1">
    <property type="nucleotide sequence ID" value="NZ_JAGVRK010000001.1"/>
</dbReference>
<dbReference type="Pfam" id="PF04134">
    <property type="entry name" value="DCC1-like"/>
    <property type="match status" value="1"/>
</dbReference>
<keyword evidence="2" id="KW-1185">Reference proteome</keyword>